<keyword evidence="1" id="KW-0472">Membrane</keyword>
<dbReference type="Pfam" id="PF01554">
    <property type="entry name" value="MatE"/>
    <property type="match status" value="1"/>
</dbReference>
<protein>
    <submittedName>
        <fullName evidence="2">Uncharacterized protein</fullName>
    </submittedName>
</protein>
<keyword evidence="1" id="KW-1133">Transmembrane helix</keyword>
<keyword evidence="1" id="KW-0812">Transmembrane</keyword>
<proteinExistence type="predicted"/>
<reference evidence="2 3" key="1">
    <citation type="submission" date="2020-06" db="EMBL/GenBank/DDBJ databases">
        <authorList>
            <person name="Chuat V."/>
        </authorList>
    </citation>
    <scope>NUCLEOTIDE SEQUENCE [LARGE SCALE GENOMIC DNA]</scope>
    <source>
        <strain evidence="2">STH_CIRM_1046</strain>
    </source>
</reference>
<dbReference type="GO" id="GO:0042910">
    <property type="term" value="F:xenobiotic transmembrane transporter activity"/>
    <property type="evidence" value="ECO:0007669"/>
    <property type="project" value="InterPro"/>
</dbReference>
<evidence type="ECO:0000313" key="3">
    <source>
        <dbReference type="Proteomes" id="UP000509120"/>
    </source>
</evidence>
<dbReference type="EMBL" id="LR822030">
    <property type="protein sequence ID" value="CAD0155514.1"/>
    <property type="molecule type" value="Genomic_DNA"/>
</dbReference>
<dbReference type="RefSeq" id="WP_014621542.1">
    <property type="nucleotide sequence ID" value="NZ_CATNMC010000003.1"/>
</dbReference>
<name>A0AAN2DA99_STRTR</name>
<organism evidence="2 3">
    <name type="scientific">Streptococcus thermophilus</name>
    <dbReference type="NCBI Taxonomy" id="1308"/>
    <lineage>
        <taxon>Bacteria</taxon>
        <taxon>Bacillati</taxon>
        <taxon>Bacillota</taxon>
        <taxon>Bacilli</taxon>
        <taxon>Lactobacillales</taxon>
        <taxon>Streptococcaceae</taxon>
        <taxon>Streptococcus</taxon>
    </lineage>
</organism>
<dbReference type="AlphaFoldDB" id="A0AAN2DA99"/>
<accession>A0AAN2DA99</accession>
<evidence type="ECO:0000256" key="1">
    <source>
        <dbReference type="SAM" id="Phobius"/>
    </source>
</evidence>
<gene>
    <name evidence="2" type="ORF">STHERMO_0999</name>
</gene>
<sequence length="88" mass="9864">MTTFTSQNFGAQQFKRIVEGSKQSCLVSIIWSIIACVLLYMISPFLAGLISGSDNAMIINNADRYLRISSLFILFWEYSSSLEIVSRG</sequence>
<feature type="transmembrane region" description="Helical" evidence="1">
    <location>
        <begin position="25"/>
        <end position="45"/>
    </location>
</feature>
<dbReference type="GO" id="GO:0016020">
    <property type="term" value="C:membrane"/>
    <property type="evidence" value="ECO:0007669"/>
    <property type="project" value="InterPro"/>
</dbReference>
<dbReference type="InterPro" id="IPR002528">
    <property type="entry name" value="MATE_fam"/>
</dbReference>
<dbReference type="Proteomes" id="UP000509120">
    <property type="component" value="Chromosome"/>
</dbReference>
<evidence type="ECO:0000313" key="2">
    <source>
        <dbReference type="EMBL" id="CAD0155514.1"/>
    </source>
</evidence>
<dbReference type="GO" id="GO:0015297">
    <property type="term" value="F:antiporter activity"/>
    <property type="evidence" value="ECO:0007669"/>
    <property type="project" value="InterPro"/>
</dbReference>